<comment type="caution">
    <text evidence="1">The sequence shown here is derived from an EMBL/GenBank/DDBJ whole genome shotgun (WGS) entry which is preliminary data.</text>
</comment>
<dbReference type="EMBL" id="NBSK02000002">
    <property type="protein sequence ID" value="KAJ0220026.1"/>
    <property type="molecule type" value="Genomic_DNA"/>
</dbReference>
<dbReference type="AlphaFoldDB" id="A0A9R1XNR9"/>
<organism evidence="1 2">
    <name type="scientific">Lactuca sativa</name>
    <name type="common">Garden lettuce</name>
    <dbReference type="NCBI Taxonomy" id="4236"/>
    <lineage>
        <taxon>Eukaryota</taxon>
        <taxon>Viridiplantae</taxon>
        <taxon>Streptophyta</taxon>
        <taxon>Embryophyta</taxon>
        <taxon>Tracheophyta</taxon>
        <taxon>Spermatophyta</taxon>
        <taxon>Magnoliopsida</taxon>
        <taxon>eudicotyledons</taxon>
        <taxon>Gunneridae</taxon>
        <taxon>Pentapetalae</taxon>
        <taxon>asterids</taxon>
        <taxon>campanulids</taxon>
        <taxon>Asterales</taxon>
        <taxon>Asteraceae</taxon>
        <taxon>Cichorioideae</taxon>
        <taxon>Cichorieae</taxon>
        <taxon>Lactucinae</taxon>
        <taxon>Lactuca</taxon>
    </lineage>
</organism>
<keyword evidence="2" id="KW-1185">Reference proteome</keyword>
<name>A0A9R1XNR9_LACSA</name>
<evidence type="ECO:0000313" key="1">
    <source>
        <dbReference type="EMBL" id="KAJ0220026.1"/>
    </source>
</evidence>
<gene>
    <name evidence="1" type="ORF">LSAT_V11C200076890</name>
</gene>
<protein>
    <submittedName>
        <fullName evidence="1">Uncharacterized protein</fullName>
    </submittedName>
</protein>
<accession>A0A9R1XNR9</accession>
<dbReference type="Proteomes" id="UP000235145">
    <property type="component" value="Unassembled WGS sequence"/>
</dbReference>
<reference evidence="1 2" key="1">
    <citation type="journal article" date="2017" name="Nat. Commun.">
        <title>Genome assembly with in vitro proximity ligation data and whole-genome triplication in lettuce.</title>
        <authorList>
            <person name="Reyes-Chin-Wo S."/>
            <person name="Wang Z."/>
            <person name="Yang X."/>
            <person name="Kozik A."/>
            <person name="Arikit S."/>
            <person name="Song C."/>
            <person name="Xia L."/>
            <person name="Froenicke L."/>
            <person name="Lavelle D.O."/>
            <person name="Truco M.J."/>
            <person name="Xia R."/>
            <person name="Zhu S."/>
            <person name="Xu C."/>
            <person name="Xu H."/>
            <person name="Xu X."/>
            <person name="Cox K."/>
            <person name="Korf I."/>
            <person name="Meyers B.C."/>
            <person name="Michelmore R.W."/>
        </authorList>
    </citation>
    <scope>NUCLEOTIDE SEQUENCE [LARGE SCALE GENOMIC DNA]</scope>
    <source>
        <strain evidence="2">cv. Salinas</strain>
        <tissue evidence="1">Seedlings</tissue>
    </source>
</reference>
<sequence>MESLHIFYQKVANRGLFIGLLWELGSDDRVSFVSHVLCGRCYLLWLLNASLFLPNLISQINTHKSHILVIGVDQSVLDKMTASIGCGASKFLCTYLGLPMGKYVSGGSLE</sequence>
<proteinExistence type="predicted"/>
<evidence type="ECO:0000313" key="2">
    <source>
        <dbReference type="Proteomes" id="UP000235145"/>
    </source>
</evidence>